<dbReference type="GO" id="GO:0004890">
    <property type="term" value="F:GABA-A receptor activity"/>
    <property type="evidence" value="ECO:0007669"/>
    <property type="project" value="InterPro"/>
</dbReference>
<feature type="transmembrane region" description="Helical" evidence="20">
    <location>
        <begin position="88"/>
        <end position="112"/>
    </location>
</feature>
<evidence type="ECO:0000256" key="15">
    <source>
        <dbReference type="ARBA" id="ARBA00023257"/>
    </source>
</evidence>
<keyword evidence="10" id="KW-1015">Disulfide bond</keyword>
<accession>A0A8X6S7Y3</accession>
<dbReference type="PRINTS" id="PR00253">
    <property type="entry name" value="GABAARECEPTR"/>
</dbReference>
<evidence type="ECO:0000313" key="23">
    <source>
        <dbReference type="Proteomes" id="UP000887159"/>
    </source>
</evidence>
<dbReference type="FunFam" id="1.20.58.390:FF:000040">
    <property type="entry name" value="Gamma-aminobutyric acid receptor subunit beta-like"/>
    <property type="match status" value="1"/>
</dbReference>
<evidence type="ECO:0000256" key="9">
    <source>
        <dbReference type="ARBA" id="ARBA00023136"/>
    </source>
</evidence>
<keyword evidence="3" id="KW-1003">Cell membrane</keyword>
<keyword evidence="9 20" id="KW-0472">Membrane</keyword>
<comment type="subcellular location">
    <subcellularLocation>
        <location evidence="18">Postsynaptic cell membrane</location>
        <topology evidence="18">Multi-pass membrane protein</topology>
    </subcellularLocation>
</comment>
<feature type="transmembrane region" description="Helical" evidence="20">
    <location>
        <begin position="150"/>
        <end position="172"/>
    </location>
</feature>
<dbReference type="PANTHER" id="PTHR45913:SF19">
    <property type="entry name" value="LOW QUALITY PROTEIN: ZINC FINGER BED DOMAIN-CONTAINING PROTEIN 5-LIKE"/>
    <property type="match status" value="1"/>
</dbReference>
<dbReference type="AlphaFoldDB" id="A0A8X6S7Y3"/>
<keyword evidence="14" id="KW-0868">Chloride</keyword>
<dbReference type="GO" id="GO:0045211">
    <property type="term" value="C:postsynaptic membrane"/>
    <property type="evidence" value="ECO:0007669"/>
    <property type="project" value="UniProtKB-SubCell"/>
</dbReference>
<dbReference type="InterPro" id="IPR006029">
    <property type="entry name" value="Neurotrans-gated_channel_TM"/>
</dbReference>
<dbReference type="EMBL" id="BMAU01021284">
    <property type="protein sequence ID" value="GFY09077.1"/>
    <property type="molecule type" value="Genomic_DNA"/>
</dbReference>
<evidence type="ECO:0000256" key="6">
    <source>
        <dbReference type="ARBA" id="ARBA00022989"/>
    </source>
</evidence>
<dbReference type="InterPro" id="IPR036734">
    <property type="entry name" value="Neur_chan_lig-bd_sf"/>
</dbReference>
<feature type="region of interest" description="Disordered" evidence="19">
    <location>
        <begin position="314"/>
        <end position="335"/>
    </location>
</feature>
<dbReference type="GO" id="GO:0099095">
    <property type="term" value="F:ligand-gated monoatomic anion channel activity"/>
    <property type="evidence" value="ECO:0007669"/>
    <property type="project" value="UniProtKB-ARBA"/>
</dbReference>
<keyword evidence="5" id="KW-0732">Signal</keyword>
<dbReference type="InterPro" id="IPR012337">
    <property type="entry name" value="RNaseH-like_sf"/>
</dbReference>
<sequence length="705" mass="80707">MAWNIILNKARAHPTTREEERFKAIVALYGYTVEDVVMYWMKEAVVGVDKAELSQFTILNFETTDREEALASGTYQRLSLSFELKRNVGYFIFQTYLPCILIVMLSWVSFWINHEATSARVALGITTVLTMTTISTGVRSSLPRISYVKAIDIYLVMCFVFVFAALLEYAAVNYTYWGSTRAKMKAKKLKESKAAAEVATNEEIIELQDVRVSPIPYLRRRNKASTYASDTYFPPSFRRTRSYYSQGFNRKSLERNTLDRHKKPYVLNSLKKGASVLRASIPKIKDINKIDKLARILLKMDKWLKRRKFNYDNSDNDNVRDQVNEPTPGTSKNTSCSKKYVVHRKYNDDFLKFGFTSTMENDIVVPECVICGFKLSNSAMVPSKLQCHLVTNHPSLSTKDKSYFERSLSSKIKQVKVFEKQVCVSEKAQVASYEIAELIAVHLKPHNLAEEIILPACRKIVKTMIGGSADIDICKIPLSNDAIHRRIKDMSENIEQNTAKTPANSNFALQVDETTDITGNVQLIAFVRFIHENDIINQFLCCRELPDFTTGKHIFQVISSYLEEIKVSGKSCIGICTDGAPAMTGHLKGFVAHVKELNEDILVTHCFLHREALVTKFLPSDLKIVLEQCVKMVNYIKSRPLKSRLFSKLCQAMEAKYESLLLHTEVRWLSRGKVISRVLKLKDEMKIFFEQNKNYEFVHLLEDKI</sequence>
<dbReference type="InterPro" id="IPR002289">
    <property type="entry name" value="GABAAb_rcpt"/>
</dbReference>
<evidence type="ECO:0000259" key="21">
    <source>
        <dbReference type="Pfam" id="PF02932"/>
    </source>
</evidence>
<keyword evidence="17" id="KW-0407">Ion channel</keyword>
<evidence type="ECO:0000256" key="2">
    <source>
        <dbReference type="ARBA" id="ARBA00022448"/>
    </source>
</evidence>
<keyword evidence="12" id="KW-0869">Chloride channel</keyword>
<evidence type="ECO:0000256" key="8">
    <source>
        <dbReference type="ARBA" id="ARBA00023065"/>
    </source>
</evidence>
<comment type="caution">
    <text evidence="22">The sequence shown here is derived from an EMBL/GenBank/DDBJ whole genome shotgun (WGS) entry which is preliminary data.</text>
</comment>
<keyword evidence="4 20" id="KW-0812">Transmembrane</keyword>
<dbReference type="GO" id="GO:0005230">
    <property type="term" value="F:extracellular ligand-gated monoatomic ion channel activity"/>
    <property type="evidence" value="ECO:0007669"/>
    <property type="project" value="InterPro"/>
</dbReference>
<dbReference type="InterPro" id="IPR038050">
    <property type="entry name" value="Neuro_actylchol_rec"/>
</dbReference>
<dbReference type="Gene3D" id="1.20.58.390">
    <property type="entry name" value="Neurotransmitter-gated ion-channel transmembrane domain"/>
    <property type="match status" value="1"/>
</dbReference>
<name>A0A8X6S7Y3_TRICX</name>
<dbReference type="PANTHER" id="PTHR45913">
    <property type="entry name" value="EPM2A-INTERACTING PROTEIN 1"/>
    <property type="match status" value="1"/>
</dbReference>
<evidence type="ECO:0000256" key="13">
    <source>
        <dbReference type="ARBA" id="ARBA00023180"/>
    </source>
</evidence>
<dbReference type="InterPro" id="IPR036719">
    <property type="entry name" value="Neuro-gated_channel_TM_sf"/>
</dbReference>
<evidence type="ECO:0000256" key="19">
    <source>
        <dbReference type="SAM" id="MobiDB-lite"/>
    </source>
</evidence>
<evidence type="ECO:0000256" key="5">
    <source>
        <dbReference type="ARBA" id="ARBA00022729"/>
    </source>
</evidence>
<evidence type="ECO:0000256" key="4">
    <source>
        <dbReference type="ARBA" id="ARBA00022692"/>
    </source>
</evidence>
<dbReference type="CDD" id="cd19049">
    <property type="entry name" value="LGIC_TM_anion"/>
    <property type="match status" value="1"/>
</dbReference>
<keyword evidence="15" id="KW-0628">Postsynaptic cell membrane</keyword>
<dbReference type="GO" id="GO:0005254">
    <property type="term" value="F:chloride channel activity"/>
    <property type="evidence" value="ECO:0007669"/>
    <property type="project" value="UniProtKB-KW"/>
</dbReference>
<proteinExistence type="inferred from homology"/>
<dbReference type="SUPFAM" id="SSF53098">
    <property type="entry name" value="Ribonuclease H-like"/>
    <property type="match status" value="1"/>
</dbReference>
<dbReference type="SUPFAM" id="SSF90112">
    <property type="entry name" value="Neurotransmitter-gated ion-channel transmembrane pore"/>
    <property type="match status" value="1"/>
</dbReference>
<dbReference type="PRINTS" id="PR01160">
    <property type="entry name" value="GABAARBETA"/>
</dbReference>
<evidence type="ECO:0000256" key="16">
    <source>
        <dbReference type="ARBA" id="ARBA00023286"/>
    </source>
</evidence>
<keyword evidence="16" id="KW-1071">Ligand-gated ion channel</keyword>
<dbReference type="GO" id="GO:0034707">
    <property type="term" value="C:chloride channel complex"/>
    <property type="evidence" value="ECO:0007669"/>
    <property type="project" value="UniProtKB-KW"/>
</dbReference>
<dbReference type="Gene3D" id="2.70.170.10">
    <property type="entry name" value="Neurotransmitter-gated ion-channel ligand-binding domain"/>
    <property type="match status" value="1"/>
</dbReference>
<evidence type="ECO:0000256" key="3">
    <source>
        <dbReference type="ARBA" id="ARBA00022475"/>
    </source>
</evidence>
<keyword evidence="7" id="KW-0770">Synapse</keyword>
<dbReference type="Pfam" id="PF02932">
    <property type="entry name" value="Neur_chan_memb"/>
    <property type="match status" value="1"/>
</dbReference>
<feature type="compositionally biased region" description="Polar residues" evidence="19">
    <location>
        <begin position="324"/>
        <end position="335"/>
    </location>
</feature>
<evidence type="ECO:0000256" key="1">
    <source>
        <dbReference type="ARBA" id="ARBA00010180"/>
    </source>
</evidence>
<feature type="transmembrane region" description="Helical" evidence="20">
    <location>
        <begin position="118"/>
        <end position="138"/>
    </location>
</feature>
<evidence type="ECO:0000256" key="20">
    <source>
        <dbReference type="SAM" id="Phobius"/>
    </source>
</evidence>
<keyword evidence="13" id="KW-0325">Glycoprotein</keyword>
<evidence type="ECO:0000313" key="22">
    <source>
        <dbReference type="EMBL" id="GFY09077.1"/>
    </source>
</evidence>
<keyword evidence="6 20" id="KW-1133">Transmembrane helix</keyword>
<dbReference type="Proteomes" id="UP000887159">
    <property type="component" value="Unassembled WGS sequence"/>
</dbReference>
<evidence type="ECO:0000256" key="7">
    <source>
        <dbReference type="ARBA" id="ARBA00023018"/>
    </source>
</evidence>
<keyword evidence="11 22" id="KW-0675">Receptor</keyword>
<keyword evidence="8" id="KW-0406">Ion transport</keyword>
<organism evidence="22 23">
    <name type="scientific">Trichonephila clavipes</name>
    <name type="common">Golden silk orbweaver</name>
    <name type="synonym">Nephila clavipes</name>
    <dbReference type="NCBI Taxonomy" id="2585209"/>
    <lineage>
        <taxon>Eukaryota</taxon>
        <taxon>Metazoa</taxon>
        <taxon>Ecdysozoa</taxon>
        <taxon>Arthropoda</taxon>
        <taxon>Chelicerata</taxon>
        <taxon>Arachnida</taxon>
        <taxon>Araneae</taxon>
        <taxon>Araneomorphae</taxon>
        <taxon>Entelegynae</taxon>
        <taxon>Araneoidea</taxon>
        <taxon>Nephilidae</taxon>
        <taxon>Trichonephila</taxon>
    </lineage>
</organism>
<evidence type="ECO:0000256" key="11">
    <source>
        <dbReference type="ARBA" id="ARBA00023170"/>
    </source>
</evidence>
<keyword evidence="23" id="KW-1185">Reference proteome</keyword>
<protein>
    <submittedName>
        <fullName evidence="22">Gamma-aminobutyric acid receptor subunit beta-like</fullName>
    </submittedName>
</protein>
<evidence type="ECO:0000256" key="12">
    <source>
        <dbReference type="ARBA" id="ARBA00023173"/>
    </source>
</evidence>
<evidence type="ECO:0000256" key="17">
    <source>
        <dbReference type="ARBA" id="ARBA00023303"/>
    </source>
</evidence>
<feature type="domain" description="Neurotransmitter-gated ion-channel transmembrane" evidence="21">
    <location>
        <begin position="95"/>
        <end position="193"/>
    </location>
</feature>
<evidence type="ECO:0000256" key="18">
    <source>
        <dbReference type="ARBA" id="ARBA00034104"/>
    </source>
</evidence>
<reference evidence="22" key="1">
    <citation type="submission" date="2020-08" db="EMBL/GenBank/DDBJ databases">
        <title>Multicomponent nature underlies the extraordinary mechanical properties of spider dragline silk.</title>
        <authorList>
            <person name="Kono N."/>
            <person name="Nakamura H."/>
            <person name="Mori M."/>
            <person name="Yoshida Y."/>
            <person name="Ohtoshi R."/>
            <person name="Malay A.D."/>
            <person name="Moran D.A.P."/>
            <person name="Tomita M."/>
            <person name="Numata K."/>
            <person name="Arakawa K."/>
        </authorList>
    </citation>
    <scope>NUCLEOTIDE SEQUENCE</scope>
</reference>
<evidence type="ECO:0000256" key="10">
    <source>
        <dbReference type="ARBA" id="ARBA00023157"/>
    </source>
</evidence>
<keyword evidence="2" id="KW-0813">Transport</keyword>
<evidence type="ECO:0000256" key="14">
    <source>
        <dbReference type="ARBA" id="ARBA00023214"/>
    </source>
</evidence>
<gene>
    <name evidence="22" type="primary">Lcch3</name>
    <name evidence="22" type="ORF">TNCV_4662681</name>
</gene>
<dbReference type="InterPro" id="IPR006028">
    <property type="entry name" value="GABAA/Glycine_rcpt"/>
</dbReference>
<comment type="similarity">
    <text evidence="1">Belongs to the ligand-gated ion channel (TC 1.A.9) family. Gamma-aminobutyric acid receptor (TC 1.A.9.5) subfamily.</text>
</comment>